<evidence type="ECO:0000259" key="1">
    <source>
        <dbReference type="PROSITE" id="PS51471"/>
    </source>
</evidence>
<proteinExistence type="predicted"/>
<dbReference type="PANTHER" id="PTHR31212:SF4">
    <property type="entry name" value="ALPHA-KETOGLUTARATE-DEPENDENT DIOXYGENASE ALKB HOMOLOG 3"/>
    <property type="match status" value="1"/>
</dbReference>
<dbReference type="PROSITE" id="PS51471">
    <property type="entry name" value="FE2OG_OXY"/>
    <property type="match status" value="1"/>
</dbReference>
<dbReference type="GO" id="GO:0051213">
    <property type="term" value="F:dioxygenase activity"/>
    <property type="evidence" value="ECO:0007669"/>
    <property type="project" value="InterPro"/>
</dbReference>
<feature type="domain" description="Fe2OG dioxygenase" evidence="1">
    <location>
        <begin position="102"/>
        <end position="200"/>
    </location>
</feature>
<dbReference type="PANTHER" id="PTHR31212">
    <property type="entry name" value="ALPHA-KETOGLUTARATE-DEPENDENT DIOXYGENASE ALKB HOMOLOG 3"/>
    <property type="match status" value="1"/>
</dbReference>
<organism evidence="2">
    <name type="scientific">viral metagenome</name>
    <dbReference type="NCBI Taxonomy" id="1070528"/>
    <lineage>
        <taxon>unclassified sequences</taxon>
        <taxon>metagenomes</taxon>
        <taxon>organismal metagenomes</taxon>
    </lineage>
</organism>
<dbReference type="InterPro" id="IPR037151">
    <property type="entry name" value="AlkB-like_sf"/>
</dbReference>
<dbReference type="InterPro" id="IPR032854">
    <property type="entry name" value="ALKBH3"/>
</dbReference>
<dbReference type="AlphaFoldDB" id="A0A6C0JHW1"/>
<dbReference type="InterPro" id="IPR027450">
    <property type="entry name" value="AlkB-like"/>
</dbReference>
<dbReference type="EMBL" id="MN740375">
    <property type="protein sequence ID" value="QHU03358.1"/>
    <property type="molecule type" value="Genomic_DNA"/>
</dbReference>
<dbReference type="GO" id="GO:0006307">
    <property type="term" value="P:DNA alkylation repair"/>
    <property type="evidence" value="ECO:0007669"/>
    <property type="project" value="InterPro"/>
</dbReference>
<accession>A0A6C0JHW1</accession>
<reference evidence="2" key="1">
    <citation type="journal article" date="2020" name="Nature">
        <title>Giant virus diversity and host interactions through global metagenomics.</title>
        <authorList>
            <person name="Schulz F."/>
            <person name="Roux S."/>
            <person name="Paez-Espino D."/>
            <person name="Jungbluth S."/>
            <person name="Walsh D.A."/>
            <person name="Denef V.J."/>
            <person name="McMahon K.D."/>
            <person name="Konstantinidis K.T."/>
            <person name="Eloe-Fadrosh E.A."/>
            <person name="Kyrpides N.C."/>
            <person name="Woyke T."/>
        </authorList>
    </citation>
    <scope>NUCLEOTIDE SEQUENCE</scope>
    <source>
        <strain evidence="2">GVMAG-M-3300026093-6</strain>
    </source>
</reference>
<dbReference type="InterPro" id="IPR005123">
    <property type="entry name" value="Oxoglu/Fe-dep_dioxygenase_dom"/>
</dbReference>
<name>A0A6C0JHW1_9ZZZZ</name>
<dbReference type="Pfam" id="PF13532">
    <property type="entry name" value="2OG-FeII_Oxy_2"/>
    <property type="match status" value="1"/>
</dbReference>
<sequence length="201" mass="23382">METTLSKLKIIKDILPTHYSDSIKSLPIINYNNFDNNSNISCLIKEPPIILYDKVVYQRRNVGFFSNESIGYKFSNKLMKSQKLTGWMIDILQIINNQLETKFNGILINHYENGNNYISAHSDNESGLDKNNIVAALSFGAERKFRIRDKKTKKIVNDFNLEHNSLIIMSGNFQNEFTHEIPVQKKILQPRWSLTFRKHTV</sequence>
<evidence type="ECO:0000313" key="2">
    <source>
        <dbReference type="EMBL" id="QHU03358.1"/>
    </source>
</evidence>
<protein>
    <recommendedName>
        <fullName evidence="1">Fe2OG dioxygenase domain-containing protein</fullName>
    </recommendedName>
</protein>
<dbReference type="Gene3D" id="2.60.120.590">
    <property type="entry name" value="Alpha-ketoglutarate-dependent dioxygenase AlkB-like"/>
    <property type="match status" value="1"/>
</dbReference>
<dbReference type="SUPFAM" id="SSF51197">
    <property type="entry name" value="Clavaminate synthase-like"/>
    <property type="match status" value="1"/>
</dbReference>